<dbReference type="Pfam" id="PF07884">
    <property type="entry name" value="VKOR"/>
    <property type="match status" value="1"/>
</dbReference>
<dbReference type="PANTHER" id="PTHR34573">
    <property type="entry name" value="VKC DOMAIN-CONTAINING PROTEIN"/>
    <property type="match status" value="1"/>
</dbReference>
<evidence type="ECO:0000256" key="1">
    <source>
        <dbReference type="ARBA" id="ARBA00004141"/>
    </source>
</evidence>
<dbReference type="GO" id="GO:0048038">
    <property type="term" value="F:quinone binding"/>
    <property type="evidence" value="ECO:0007669"/>
    <property type="project" value="UniProtKB-KW"/>
</dbReference>
<keyword evidence="4" id="KW-0874">Quinone</keyword>
<evidence type="ECO:0000256" key="3">
    <source>
        <dbReference type="ARBA" id="ARBA00022692"/>
    </source>
</evidence>
<name>A0A6G8PYK1_9ACTN</name>
<evidence type="ECO:0000256" key="8">
    <source>
        <dbReference type="ARBA" id="ARBA00023157"/>
    </source>
</evidence>
<feature type="transmembrane region" description="Helical" evidence="10">
    <location>
        <begin position="12"/>
        <end position="32"/>
    </location>
</feature>
<dbReference type="Gene3D" id="1.20.1440.130">
    <property type="entry name" value="VKOR domain"/>
    <property type="match status" value="1"/>
</dbReference>
<feature type="transmembrane region" description="Helical" evidence="10">
    <location>
        <begin position="113"/>
        <end position="138"/>
    </location>
</feature>
<dbReference type="EMBL" id="CP045121">
    <property type="protein sequence ID" value="QIN79299.1"/>
    <property type="molecule type" value="Genomic_DNA"/>
</dbReference>
<dbReference type="PANTHER" id="PTHR34573:SF1">
    <property type="entry name" value="VITAMIN K EPOXIDE REDUCTASE DOMAIN-CONTAINING PROTEIN"/>
    <property type="match status" value="1"/>
</dbReference>
<evidence type="ECO:0000256" key="4">
    <source>
        <dbReference type="ARBA" id="ARBA00022719"/>
    </source>
</evidence>
<feature type="domain" description="Vitamin K epoxide reductase" evidence="11">
    <location>
        <begin position="11"/>
        <end position="140"/>
    </location>
</feature>
<organism evidence="12 13">
    <name type="scientific">Rubrobacter marinus</name>
    <dbReference type="NCBI Taxonomy" id="2653852"/>
    <lineage>
        <taxon>Bacteria</taxon>
        <taxon>Bacillati</taxon>
        <taxon>Actinomycetota</taxon>
        <taxon>Rubrobacteria</taxon>
        <taxon>Rubrobacterales</taxon>
        <taxon>Rubrobacteraceae</taxon>
        <taxon>Rubrobacter</taxon>
    </lineage>
</organism>
<dbReference type="RefSeq" id="WP_166396963.1">
    <property type="nucleotide sequence ID" value="NZ_CP045121.1"/>
</dbReference>
<comment type="subcellular location">
    <subcellularLocation>
        <location evidence="1">Membrane</location>
        <topology evidence="1">Multi-pass membrane protein</topology>
    </subcellularLocation>
</comment>
<gene>
    <name evidence="12" type="ORF">GBA65_13155</name>
</gene>
<evidence type="ECO:0000256" key="9">
    <source>
        <dbReference type="ARBA" id="ARBA00023284"/>
    </source>
</evidence>
<evidence type="ECO:0000256" key="10">
    <source>
        <dbReference type="SAM" id="Phobius"/>
    </source>
</evidence>
<proteinExistence type="inferred from homology"/>
<evidence type="ECO:0000256" key="7">
    <source>
        <dbReference type="ARBA" id="ARBA00023136"/>
    </source>
</evidence>
<evidence type="ECO:0000313" key="12">
    <source>
        <dbReference type="EMBL" id="QIN79299.1"/>
    </source>
</evidence>
<accession>A0A6G8PYK1</accession>
<evidence type="ECO:0000259" key="11">
    <source>
        <dbReference type="SMART" id="SM00756"/>
    </source>
</evidence>
<protein>
    <recommendedName>
        <fullName evidence="11">Vitamin K epoxide reductase domain-containing protein</fullName>
    </recommendedName>
</protein>
<sequence length="147" mass="14853">MADDARSRTNGGPLRAALAALAAAGFVISAYLTWVHLVGTAPVCAAGSTGCLAVQTSPYAEILGAPVPVLGLAAYAGLLLSATQRGQVGVYLGLLLTLVGTLFSAYLTYLELFVIGAVCQWCVASAAIMAAALVCAALRVARLPGTR</sequence>
<dbReference type="GO" id="GO:0016491">
    <property type="term" value="F:oxidoreductase activity"/>
    <property type="evidence" value="ECO:0007669"/>
    <property type="project" value="UniProtKB-KW"/>
</dbReference>
<reference evidence="12 13" key="1">
    <citation type="submission" date="2019-10" db="EMBL/GenBank/DDBJ databases">
        <title>Rubrobacter sp nov SCSIO 52915 isolated from a deep-sea sediment in the South China Sea.</title>
        <authorList>
            <person name="Chen R.W."/>
        </authorList>
    </citation>
    <scope>NUCLEOTIDE SEQUENCE [LARGE SCALE GENOMIC DNA]</scope>
    <source>
        <strain evidence="12 13">SCSIO 52915</strain>
    </source>
</reference>
<dbReference type="SMART" id="SM00756">
    <property type="entry name" value="VKc"/>
    <property type="match status" value="1"/>
</dbReference>
<evidence type="ECO:0000256" key="6">
    <source>
        <dbReference type="ARBA" id="ARBA00023002"/>
    </source>
</evidence>
<feature type="transmembrane region" description="Helical" evidence="10">
    <location>
        <begin position="62"/>
        <end position="81"/>
    </location>
</feature>
<keyword evidence="8" id="KW-1015">Disulfide bond</keyword>
<dbReference type="InterPro" id="IPR038354">
    <property type="entry name" value="VKOR_sf"/>
</dbReference>
<evidence type="ECO:0000256" key="5">
    <source>
        <dbReference type="ARBA" id="ARBA00022989"/>
    </source>
</evidence>
<comment type="similarity">
    <text evidence="2">Belongs to the VKOR family.</text>
</comment>
<keyword evidence="7 10" id="KW-0472">Membrane</keyword>
<dbReference type="KEGG" id="rmar:GBA65_13155"/>
<evidence type="ECO:0000313" key="13">
    <source>
        <dbReference type="Proteomes" id="UP000502706"/>
    </source>
</evidence>
<dbReference type="AlphaFoldDB" id="A0A6G8PYK1"/>
<evidence type="ECO:0000256" key="2">
    <source>
        <dbReference type="ARBA" id="ARBA00006214"/>
    </source>
</evidence>
<feature type="transmembrane region" description="Helical" evidence="10">
    <location>
        <begin position="88"/>
        <end position="107"/>
    </location>
</feature>
<keyword evidence="3 10" id="KW-0812">Transmembrane</keyword>
<keyword evidence="9" id="KW-0676">Redox-active center</keyword>
<keyword evidence="5 10" id="KW-1133">Transmembrane helix</keyword>
<dbReference type="Proteomes" id="UP000502706">
    <property type="component" value="Chromosome"/>
</dbReference>
<dbReference type="GO" id="GO:0016020">
    <property type="term" value="C:membrane"/>
    <property type="evidence" value="ECO:0007669"/>
    <property type="project" value="UniProtKB-SubCell"/>
</dbReference>
<keyword evidence="6" id="KW-0560">Oxidoreductase</keyword>
<dbReference type="CDD" id="cd12916">
    <property type="entry name" value="VKOR_1"/>
    <property type="match status" value="1"/>
</dbReference>
<dbReference type="InterPro" id="IPR044698">
    <property type="entry name" value="VKOR/LTO1"/>
</dbReference>
<dbReference type="InterPro" id="IPR012932">
    <property type="entry name" value="VKOR"/>
</dbReference>
<keyword evidence="13" id="KW-1185">Reference proteome</keyword>